<dbReference type="PROSITE" id="PS00622">
    <property type="entry name" value="HTH_LUXR_1"/>
    <property type="match status" value="1"/>
</dbReference>
<dbReference type="PANTHER" id="PTHR43214">
    <property type="entry name" value="TWO-COMPONENT RESPONSE REGULATOR"/>
    <property type="match status" value="1"/>
</dbReference>
<accession>A0A6J7ZIC2</accession>
<feature type="domain" description="HTH luxR-type" evidence="4">
    <location>
        <begin position="443"/>
        <end position="508"/>
    </location>
</feature>
<feature type="domain" description="Response regulatory" evidence="5">
    <location>
        <begin position="277"/>
        <end position="398"/>
    </location>
</feature>
<evidence type="ECO:0000256" key="1">
    <source>
        <dbReference type="ARBA" id="ARBA00022553"/>
    </source>
</evidence>
<dbReference type="PANTHER" id="PTHR43214:SF43">
    <property type="entry name" value="TWO-COMPONENT RESPONSE REGULATOR"/>
    <property type="match status" value="1"/>
</dbReference>
<dbReference type="GO" id="GO:0006355">
    <property type="term" value="P:regulation of DNA-templated transcription"/>
    <property type="evidence" value="ECO:0007669"/>
    <property type="project" value="InterPro"/>
</dbReference>
<dbReference type="SMART" id="SM00421">
    <property type="entry name" value="HTH_LUXR"/>
    <property type="match status" value="1"/>
</dbReference>
<feature type="modified residue" description="4-aspartylphosphate" evidence="3">
    <location>
        <position position="328"/>
    </location>
</feature>
<dbReference type="PRINTS" id="PR00038">
    <property type="entry name" value="HTHLUXR"/>
</dbReference>
<dbReference type="SUPFAM" id="SSF52172">
    <property type="entry name" value="CheY-like"/>
    <property type="match status" value="1"/>
</dbReference>
<dbReference type="SUPFAM" id="SSF46894">
    <property type="entry name" value="C-terminal effector domain of the bipartite response regulators"/>
    <property type="match status" value="1"/>
</dbReference>
<reference evidence="6" key="1">
    <citation type="submission" date="2020-05" db="EMBL/GenBank/DDBJ databases">
        <authorList>
            <consortium name="Genoscope - CEA"/>
            <person name="William W."/>
        </authorList>
    </citation>
    <scope>NUCLEOTIDE SEQUENCE [LARGE SCALE GENOMIC DNA]</scope>
    <source>
        <strain evidence="6">PCC 7821</strain>
    </source>
</reference>
<dbReference type="InterPro" id="IPR001959">
    <property type="entry name" value="Transposase"/>
</dbReference>
<dbReference type="AlphaFoldDB" id="A0A6J7ZIC2"/>
<dbReference type="Pfam" id="PF01385">
    <property type="entry name" value="OrfB_IS605"/>
    <property type="match status" value="1"/>
</dbReference>
<dbReference type="GO" id="GO:0000160">
    <property type="term" value="P:phosphorelay signal transduction system"/>
    <property type="evidence" value="ECO:0007669"/>
    <property type="project" value="InterPro"/>
</dbReference>
<keyword evidence="7" id="KW-1185">Reference proteome</keyword>
<evidence type="ECO:0000256" key="3">
    <source>
        <dbReference type="PROSITE-ProRule" id="PRU00169"/>
    </source>
</evidence>
<dbReference type="InterPro" id="IPR039420">
    <property type="entry name" value="WalR-like"/>
</dbReference>
<proteinExistence type="predicted"/>
<dbReference type="PROSITE" id="PS50110">
    <property type="entry name" value="RESPONSE_REGULATORY"/>
    <property type="match status" value="1"/>
</dbReference>
<dbReference type="InterPro" id="IPR001789">
    <property type="entry name" value="Sig_transdc_resp-reg_receiver"/>
</dbReference>
<evidence type="ECO:0000313" key="6">
    <source>
        <dbReference type="EMBL" id="CAC5341647.1"/>
    </source>
</evidence>
<organism evidence="6 7">
    <name type="scientific">Planktothrix rubescens CCAP 1459/22</name>
    <dbReference type="NCBI Taxonomy" id="329571"/>
    <lineage>
        <taxon>Bacteria</taxon>
        <taxon>Bacillati</taxon>
        <taxon>Cyanobacteriota</taxon>
        <taxon>Cyanophyceae</taxon>
        <taxon>Oscillatoriophycideae</taxon>
        <taxon>Oscillatoriales</taxon>
        <taxon>Microcoleaceae</taxon>
        <taxon>Planktothrix</taxon>
    </lineage>
</organism>
<dbReference type="Pfam" id="PF00072">
    <property type="entry name" value="Response_reg"/>
    <property type="match status" value="1"/>
</dbReference>
<evidence type="ECO:0000313" key="7">
    <source>
        <dbReference type="Proteomes" id="UP000196521"/>
    </source>
</evidence>
<keyword evidence="1 3" id="KW-0597">Phosphoprotein</keyword>
<keyword evidence="2" id="KW-0238">DNA-binding</keyword>
<dbReference type="EMBL" id="CZCZ02000008">
    <property type="protein sequence ID" value="CAC5341647.1"/>
    <property type="molecule type" value="Genomic_DNA"/>
</dbReference>
<dbReference type="InterPro" id="IPR058245">
    <property type="entry name" value="NreC/VraR/RcsB-like_REC"/>
</dbReference>
<dbReference type="InterPro" id="IPR000792">
    <property type="entry name" value="Tscrpt_reg_LuxR_C"/>
</dbReference>
<name>A0A6J7ZIC2_PLARU</name>
<gene>
    <name evidence="6" type="ORF">PLAN_130186</name>
</gene>
<dbReference type="InterPro" id="IPR016032">
    <property type="entry name" value="Sig_transdc_resp-reg_C-effctor"/>
</dbReference>
<dbReference type="InterPro" id="IPR011006">
    <property type="entry name" value="CheY-like_superfamily"/>
</dbReference>
<dbReference type="Pfam" id="PF00196">
    <property type="entry name" value="GerE"/>
    <property type="match status" value="1"/>
</dbReference>
<dbReference type="Gene3D" id="3.40.50.2300">
    <property type="match status" value="1"/>
</dbReference>
<comment type="caution">
    <text evidence="6">The sequence shown here is derived from an EMBL/GenBank/DDBJ whole genome shotgun (WGS) entry which is preliminary data.</text>
</comment>
<dbReference type="PROSITE" id="PS50043">
    <property type="entry name" value="HTH_LUXR_2"/>
    <property type="match status" value="1"/>
</dbReference>
<dbReference type="CDD" id="cd06170">
    <property type="entry name" value="LuxR_C_like"/>
    <property type="match status" value="1"/>
</dbReference>
<dbReference type="CDD" id="cd17535">
    <property type="entry name" value="REC_NarL-like"/>
    <property type="match status" value="1"/>
</dbReference>
<dbReference type="Proteomes" id="UP000196521">
    <property type="component" value="Unassembled WGS sequence"/>
</dbReference>
<dbReference type="GO" id="GO:0003677">
    <property type="term" value="F:DNA binding"/>
    <property type="evidence" value="ECO:0007669"/>
    <property type="project" value="UniProtKB-KW"/>
</dbReference>
<dbReference type="SMART" id="SM00448">
    <property type="entry name" value="REC"/>
    <property type="match status" value="1"/>
</dbReference>
<evidence type="ECO:0000259" key="5">
    <source>
        <dbReference type="PROSITE" id="PS50110"/>
    </source>
</evidence>
<evidence type="ECO:0000256" key="2">
    <source>
        <dbReference type="ARBA" id="ARBA00023125"/>
    </source>
</evidence>
<evidence type="ECO:0000259" key="4">
    <source>
        <dbReference type="PROSITE" id="PS50043"/>
    </source>
</evidence>
<sequence length="511" mass="58190">MIKVTRTIKLKFAKLNRCQAQMFEQMTEENTQIANKLLSLPIKERRKMTTAKIMSELKSALVNQVIRHTTSPTGRKTKQYKVLPVEVNNQNWKLTQKGSTYSISFPTLKGEKRIPIEVASPHWQPVLDGLLEETIQGGSFKLIKHRNKWYAYLSITEDVPEVETEKTLGCDRGQNNLAVVAPKEGFGKFFNGQSVKHRRRYFQQRRQQLQEAKKFRALKKWNKKEQRWMEAINHTVSRRIVRFAQYHNADIVIEDLEGCRKTMKQSQKSRYVMTKINIVLVEDHDLTRVGLRTALQQDSNIKIVGEAANGKKGLEILKQTQPDIAIIDIGLPDMDGIELTQKFKQHIASSGARETKVLILTMHDNEDAVMGAFAAGADSYSVKDVSLDKLKDAIHTTYEGNAWIDPVIARTVLKQVKNKQPDITTPGDQKTVMINAVEPEYQEFLKSCPLTERELEVLELIVAGRSNAEIAEKLYITVGTVKTHVRSILNKLCADDRTQAAVRALRSGWID</sequence>
<protein>
    <submittedName>
        <fullName evidence="6">Uncharacterized protein</fullName>
    </submittedName>
</protein>